<gene>
    <name evidence="8" type="ORF">POLS_LOCUS8675</name>
</gene>
<evidence type="ECO:0000256" key="6">
    <source>
        <dbReference type="SAM" id="Phobius"/>
    </source>
</evidence>
<name>A0A9W4I9R6_PENOL</name>
<evidence type="ECO:0000256" key="1">
    <source>
        <dbReference type="ARBA" id="ARBA00004370"/>
    </source>
</evidence>
<dbReference type="GO" id="GO:0016491">
    <property type="term" value="F:oxidoreductase activity"/>
    <property type="evidence" value="ECO:0007669"/>
    <property type="project" value="InterPro"/>
</dbReference>
<dbReference type="OrthoDB" id="408954at2759"/>
<dbReference type="InterPro" id="IPR006694">
    <property type="entry name" value="Fatty_acid_hydroxylase"/>
</dbReference>
<proteinExistence type="predicted"/>
<dbReference type="GO" id="GO:0016020">
    <property type="term" value="C:membrane"/>
    <property type="evidence" value="ECO:0007669"/>
    <property type="project" value="UniProtKB-SubCell"/>
</dbReference>
<keyword evidence="3 6" id="KW-1133">Transmembrane helix</keyword>
<keyword evidence="4 6" id="KW-0472">Membrane</keyword>
<feature type="transmembrane region" description="Helical" evidence="6">
    <location>
        <begin position="67"/>
        <end position="91"/>
    </location>
</feature>
<protein>
    <recommendedName>
        <fullName evidence="7">Fatty acid hydroxylase domain-containing protein</fullName>
    </recommendedName>
</protein>
<dbReference type="EMBL" id="CAJVOS010000071">
    <property type="protein sequence ID" value="CAG8246849.1"/>
    <property type="molecule type" value="Genomic_DNA"/>
</dbReference>
<comment type="caution">
    <text evidence="8">The sequence shown here is derived from an EMBL/GenBank/DDBJ whole genome shotgun (WGS) entry which is preliminary data.</text>
</comment>
<feature type="transmembrane region" description="Helical" evidence="6">
    <location>
        <begin position="112"/>
        <end position="134"/>
    </location>
</feature>
<dbReference type="PANTHER" id="PTHR11863">
    <property type="entry name" value="STEROL DESATURASE"/>
    <property type="match status" value="1"/>
</dbReference>
<feature type="domain" description="Fatty acid hydroxylase" evidence="7">
    <location>
        <begin position="160"/>
        <end position="282"/>
    </location>
</feature>
<comment type="subcellular location">
    <subcellularLocation>
        <location evidence="1">Membrane</location>
    </subcellularLocation>
</comment>
<feature type="region of interest" description="Disordered" evidence="5">
    <location>
        <begin position="1"/>
        <end position="23"/>
    </location>
</feature>
<dbReference type="GO" id="GO:0005506">
    <property type="term" value="F:iron ion binding"/>
    <property type="evidence" value="ECO:0007669"/>
    <property type="project" value="InterPro"/>
</dbReference>
<organism evidence="8 9">
    <name type="scientific">Penicillium olsonii</name>
    <dbReference type="NCBI Taxonomy" id="99116"/>
    <lineage>
        <taxon>Eukaryota</taxon>
        <taxon>Fungi</taxon>
        <taxon>Dikarya</taxon>
        <taxon>Ascomycota</taxon>
        <taxon>Pezizomycotina</taxon>
        <taxon>Eurotiomycetes</taxon>
        <taxon>Eurotiomycetidae</taxon>
        <taxon>Eurotiales</taxon>
        <taxon>Aspergillaceae</taxon>
        <taxon>Penicillium</taxon>
    </lineage>
</organism>
<dbReference type="Pfam" id="PF04116">
    <property type="entry name" value="FA_hydroxylase"/>
    <property type="match status" value="1"/>
</dbReference>
<evidence type="ECO:0000313" key="9">
    <source>
        <dbReference type="Proteomes" id="UP001153618"/>
    </source>
</evidence>
<accession>A0A9W4I9R6</accession>
<sequence>MTLNGQLLTRSRDKPKPTSSKQSFCQYTNHHGGSLHLGNSLVLQVTVFWDGIVSKNSPQKIEFVGTLLVQIFFFWIPAVCYLLLDAIALSFSHRHKIQPAPKQPTRREITRCFAVVAQNQILSSVLHLALLYLASRAGSESSYRIEKSLPHFTEITRDVVLSLLMREVLFYYSHRLLHVPFLYVRIHKKHHRFTAPIGLAAQFAHPIEQIFANALPISLPPQLLHSHVLTFWLFLSYELFNTVTVHSGYDFFRNKAKMHDLHHEKFNLNYGSVGLLDWVHGTNRLEKKRSD</sequence>
<evidence type="ECO:0000256" key="3">
    <source>
        <dbReference type="ARBA" id="ARBA00022989"/>
    </source>
</evidence>
<reference evidence="8" key="1">
    <citation type="submission" date="2021-07" db="EMBL/GenBank/DDBJ databases">
        <authorList>
            <person name="Branca A.L. A."/>
        </authorList>
    </citation>
    <scope>NUCLEOTIDE SEQUENCE</scope>
</reference>
<keyword evidence="9" id="KW-1185">Reference proteome</keyword>
<dbReference type="InterPro" id="IPR050307">
    <property type="entry name" value="Sterol_Desaturase_Related"/>
</dbReference>
<dbReference type="GO" id="GO:0008610">
    <property type="term" value="P:lipid biosynthetic process"/>
    <property type="evidence" value="ECO:0007669"/>
    <property type="project" value="InterPro"/>
</dbReference>
<evidence type="ECO:0000313" key="8">
    <source>
        <dbReference type="EMBL" id="CAG8246849.1"/>
    </source>
</evidence>
<dbReference type="Proteomes" id="UP001153618">
    <property type="component" value="Unassembled WGS sequence"/>
</dbReference>
<evidence type="ECO:0000259" key="7">
    <source>
        <dbReference type="Pfam" id="PF04116"/>
    </source>
</evidence>
<evidence type="ECO:0000256" key="5">
    <source>
        <dbReference type="SAM" id="MobiDB-lite"/>
    </source>
</evidence>
<evidence type="ECO:0000256" key="2">
    <source>
        <dbReference type="ARBA" id="ARBA00022692"/>
    </source>
</evidence>
<keyword evidence="2 6" id="KW-0812">Transmembrane</keyword>
<evidence type="ECO:0000256" key="4">
    <source>
        <dbReference type="ARBA" id="ARBA00023136"/>
    </source>
</evidence>
<dbReference type="AlphaFoldDB" id="A0A9W4I9R6"/>